<dbReference type="AlphaFoldDB" id="A0A8S3TRS2"/>
<evidence type="ECO:0000313" key="2">
    <source>
        <dbReference type="Proteomes" id="UP000683360"/>
    </source>
</evidence>
<accession>A0A8S3TRS2</accession>
<dbReference type="Proteomes" id="UP000683360">
    <property type="component" value="Unassembled WGS sequence"/>
</dbReference>
<protein>
    <submittedName>
        <fullName evidence="1">Uncharacterized protein</fullName>
    </submittedName>
</protein>
<reference evidence="1" key="1">
    <citation type="submission" date="2021-03" db="EMBL/GenBank/DDBJ databases">
        <authorList>
            <person name="Bekaert M."/>
        </authorList>
    </citation>
    <scope>NUCLEOTIDE SEQUENCE</scope>
</reference>
<gene>
    <name evidence="1" type="ORF">MEDL_48956</name>
</gene>
<organism evidence="1 2">
    <name type="scientific">Mytilus edulis</name>
    <name type="common">Blue mussel</name>
    <dbReference type="NCBI Taxonomy" id="6550"/>
    <lineage>
        <taxon>Eukaryota</taxon>
        <taxon>Metazoa</taxon>
        <taxon>Spiralia</taxon>
        <taxon>Lophotrochozoa</taxon>
        <taxon>Mollusca</taxon>
        <taxon>Bivalvia</taxon>
        <taxon>Autobranchia</taxon>
        <taxon>Pteriomorphia</taxon>
        <taxon>Mytilida</taxon>
        <taxon>Mytiloidea</taxon>
        <taxon>Mytilidae</taxon>
        <taxon>Mytilinae</taxon>
        <taxon>Mytilus</taxon>
    </lineage>
</organism>
<proteinExistence type="predicted"/>
<comment type="caution">
    <text evidence="1">The sequence shown here is derived from an EMBL/GenBank/DDBJ whole genome shotgun (WGS) entry which is preliminary data.</text>
</comment>
<name>A0A8S3TRS2_MYTED</name>
<dbReference type="Gene3D" id="3.40.50.300">
    <property type="entry name" value="P-loop containing nucleotide triphosphate hydrolases"/>
    <property type="match status" value="1"/>
</dbReference>
<evidence type="ECO:0000313" key="1">
    <source>
        <dbReference type="EMBL" id="CAG2236446.1"/>
    </source>
</evidence>
<dbReference type="Pfam" id="PF08477">
    <property type="entry name" value="Roc"/>
    <property type="match status" value="1"/>
</dbReference>
<dbReference type="InterPro" id="IPR027417">
    <property type="entry name" value="P-loop_NTPase"/>
</dbReference>
<dbReference type="EMBL" id="CAJPWZ010002355">
    <property type="protein sequence ID" value="CAG2236446.1"/>
    <property type="molecule type" value="Genomic_DNA"/>
</dbReference>
<sequence length="219" mass="24811">METDIITAPAHNVIEDLTHVDEFQELEASFQQTIEKSPSHKSNRDLKFLPRVEFGDSLSCSSEASIGHESWDTETNVERLEHKSINLPIVSLSHGQRTNDLLELAYRDIEAMLKSEVDLSDKEDYATLLFWDFAGDEEFYHTHQTFLSQDAIYIVVTKLNDAADKYAQGLFRLWMDSIHCYCRLGYDGADSSTTTDDLDPPVVIVGTWKDAVTIESADV</sequence>
<dbReference type="OrthoDB" id="537968at2759"/>
<keyword evidence="2" id="KW-1185">Reference proteome</keyword>